<dbReference type="EMBL" id="MZGX01000009">
    <property type="protein sequence ID" value="OPX44398.1"/>
    <property type="molecule type" value="Genomic_DNA"/>
</dbReference>
<keyword evidence="5 7" id="KW-1133">Transmembrane helix</keyword>
<evidence type="ECO:0000259" key="8">
    <source>
        <dbReference type="PROSITE" id="PS50928"/>
    </source>
</evidence>
<feature type="transmembrane region" description="Helical" evidence="7">
    <location>
        <begin position="16"/>
        <end position="39"/>
    </location>
</feature>
<evidence type="ECO:0000313" key="9">
    <source>
        <dbReference type="EMBL" id="OPX44398.1"/>
    </source>
</evidence>
<dbReference type="RefSeq" id="WP_080064141.1">
    <property type="nucleotide sequence ID" value="NZ_MZGX01000009.1"/>
</dbReference>
<evidence type="ECO:0000256" key="6">
    <source>
        <dbReference type="ARBA" id="ARBA00023136"/>
    </source>
</evidence>
<comment type="caution">
    <text evidence="9">The sequence shown here is derived from an EMBL/GenBank/DDBJ whole genome shotgun (WGS) entry which is preliminary data.</text>
</comment>
<dbReference type="OrthoDB" id="1737794at2"/>
<dbReference type="Gene3D" id="1.10.3720.10">
    <property type="entry name" value="MetI-like"/>
    <property type="match status" value="1"/>
</dbReference>
<dbReference type="InterPro" id="IPR035906">
    <property type="entry name" value="MetI-like_sf"/>
</dbReference>
<comment type="similarity">
    <text evidence="7">Belongs to the binding-protein-dependent transport system permease family.</text>
</comment>
<dbReference type="GO" id="GO:0005886">
    <property type="term" value="C:plasma membrane"/>
    <property type="evidence" value="ECO:0007669"/>
    <property type="project" value="UniProtKB-SubCell"/>
</dbReference>
<dbReference type="PROSITE" id="PS50928">
    <property type="entry name" value="ABC_TM1"/>
    <property type="match status" value="1"/>
</dbReference>
<evidence type="ECO:0000256" key="1">
    <source>
        <dbReference type="ARBA" id="ARBA00004651"/>
    </source>
</evidence>
<evidence type="ECO:0000256" key="5">
    <source>
        <dbReference type="ARBA" id="ARBA00022989"/>
    </source>
</evidence>
<dbReference type="PANTHER" id="PTHR30193:SF37">
    <property type="entry name" value="INNER MEMBRANE ABC TRANSPORTER PERMEASE PROTEIN YCJO"/>
    <property type="match status" value="1"/>
</dbReference>
<dbReference type="InterPro" id="IPR051393">
    <property type="entry name" value="ABC_transporter_permease"/>
</dbReference>
<evidence type="ECO:0000256" key="2">
    <source>
        <dbReference type="ARBA" id="ARBA00022448"/>
    </source>
</evidence>
<feature type="transmembrane region" description="Helical" evidence="7">
    <location>
        <begin position="81"/>
        <end position="102"/>
    </location>
</feature>
<proteinExistence type="inferred from homology"/>
<dbReference type="SUPFAM" id="SSF161098">
    <property type="entry name" value="MetI-like"/>
    <property type="match status" value="1"/>
</dbReference>
<gene>
    <name evidence="9" type="primary">lacF_3</name>
    <name evidence="9" type="ORF">CLHUN_16970</name>
</gene>
<keyword evidence="4 7" id="KW-0812">Transmembrane</keyword>
<dbReference type="CDD" id="cd06261">
    <property type="entry name" value="TM_PBP2"/>
    <property type="match status" value="1"/>
</dbReference>
<reference evidence="9 10" key="1">
    <citation type="submission" date="2017-03" db="EMBL/GenBank/DDBJ databases">
        <title>Genome sequence of Clostridium hungatei DSM 14427.</title>
        <authorList>
            <person name="Poehlein A."/>
            <person name="Daniel R."/>
        </authorList>
    </citation>
    <scope>NUCLEOTIDE SEQUENCE [LARGE SCALE GENOMIC DNA]</scope>
    <source>
        <strain evidence="9 10">DSM 14427</strain>
    </source>
</reference>
<dbReference type="PANTHER" id="PTHR30193">
    <property type="entry name" value="ABC TRANSPORTER PERMEASE PROTEIN"/>
    <property type="match status" value="1"/>
</dbReference>
<dbReference type="Pfam" id="PF00528">
    <property type="entry name" value="BPD_transp_1"/>
    <property type="match status" value="1"/>
</dbReference>
<sequence>MQNTKSLLSYRKRSTAIAATVFLIPVFFFILVFILYPIFNSFWLSLHDWNGISSNKAFSGLDNWKTLVTDVVFYKSFLNNILIVILSIAIQLPIAMALAFLLDSGGKKLNFLKMVYFLPMLMSSVAVGFLFKYTYDPQFGLISAVSTMLGGEGMVDLLGNPKIAIYAVIMVICWQFIPFYMVYFLAALSSLPVEIYEASVIDGATHGQYFWRVALPCMKGSIKSAAVLSLVGSLKYFDLIYVMTQGGPNGATELMATYMYKNAFQTMKMGYGSTVASGMFIVITLISLLTLRALNGKEEA</sequence>
<dbReference type="GO" id="GO:0055085">
    <property type="term" value="P:transmembrane transport"/>
    <property type="evidence" value="ECO:0007669"/>
    <property type="project" value="InterPro"/>
</dbReference>
<evidence type="ECO:0000256" key="3">
    <source>
        <dbReference type="ARBA" id="ARBA00022475"/>
    </source>
</evidence>
<evidence type="ECO:0000256" key="7">
    <source>
        <dbReference type="RuleBase" id="RU363032"/>
    </source>
</evidence>
<keyword evidence="2 7" id="KW-0813">Transport</keyword>
<feature type="transmembrane region" description="Helical" evidence="7">
    <location>
        <begin position="269"/>
        <end position="291"/>
    </location>
</feature>
<protein>
    <submittedName>
        <fullName evidence="9">Lactose transport system permease protein LacF</fullName>
    </submittedName>
</protein>
<dbReference type="InterPro" id="IPR000515">
    <property type="entry name" value="MetI-like"/>
</dbReference>
<name>A0A1V4SKH8_RUMHU</name>
<comment type="subcellular location">
    <subcellularLocation>
        <location evidence="1 7">Cell membrane</location>
        <topology evidence="1 7">Multi-pass membrane protein</topology>
    </subcellularLocation>
</comment>
<keyword evidence="6 7" id="KW-0472">Membrane</keyword>
<feature type="transmembrane region" description="Helical" evidence="7">
    <location>
        <begin position="114"/>
        <end position="133"/>
    </location>
</feature>
<dbReference type="STRING" id="48256.CLHUN_16970"/>
<accession>A0A1V4SKH8</accession>
<evidence type="ECO:0000313" key="10">
    <source>
        <dbReference type="Proteomes" id="UP000191554"/>
    </source>
</evidence>
<dbReference type="Proteomes" id="UP000191554">
    <property type="component" value="Unassembled WGS sequence"/>
</dbReference>
<evidence type="ECO:0000256" key="4">
    <source>
        <dbReference type="ARBA" id="ARBA00022692"/>
    </source>
</evidence>
<keyword evidence="10" id="KW-1185">Reference proteome</keyword>
<feature type="domain" description="ABC transmembrane type-1" evidence="8">
    <location>
        <begin position="77"/>
        <end position="292"/>
    </location>
</feature>
<dbReference type="AlphaFoldDB" id="A0A1V4SKH8"/>
<organism evidence="9 10">
    <name type="scientific">Ruminiclostridium hungatei</name>
    <name type="common">Clostridium hungatei</name>
    <dbReference type="NCBI Taxonomy" id="48256"/>
    <lineage>
        <taxon>Bacteria</taxon>
        <taxon>Bacillati</taxon>
        <taxon>Bacillota</taxon>
        <taxon>Clostridia</taxon>
        <taxon>Eubacteriales</taxon>
        <taxon>Oscillospiraceae</taxon>
        <taxon>Ruminiclostridium</taxon>
    </lineage>
</organism>
<keyword evidence="3" id="KW-1003">Cell membrane</keyword>
<feature type="transmembrane region" description="Helical" evidence="7">
    <location>
        <begin position="165"/>
        <end position="186"/>
    </location>
</feature>